<dbReference type="InterPro" id="IPR005021">
    <property type="entry name" value="Terminase_largesu-like"/>
</dbReference>
<dbReference type="Gene3D" id="3.40.50.300">
    <property type="entry name" value="P-loop containing nucleotide triphosphate hydrolases"/>
    <property type="match status" value="1"/>
</dbReference>
<protein>
    <submittedName>
        <fullName evidence="4">Terminase large subunit</fullName>
    </submittedName>
</protein>
<evidence type="ECO:0000313" key="5">
    <source>
        <dbReference type="Proteomes" id="UP000242547"/>
    </source>
</evidence>
<dbReference type="PANTHER" id="PTHR41287">
    <property type="match status" value="1"/>
</dbReference>
<accession>A0A2T4KG05</accession>
<proteinExistence type="predicted"/>
<dbReference type="InterPro" id="IPR046462">
    <property type="entry name" value="TerL_nuclease"/>
</dbReference>
<dbReference type="RefSeq" id="WP_107506254.1">
    <property type="nucleotide sequence ID" value="NZ_PYZL01000065.1"/>
</dbReference>
<comment type="caution">
    <text evidence="4">The sequence shown here is derived from an EMBL/GenBank/DDBJ whole genome shotgun (WGS) entry which is preliminary data.</text>
</comment>
<gene>
    <name evidence="4" type="ORF">BUY44_08885</name>
</gene>
<feature type="domain" description="Terminase large subunit-like endonuclease" evidence="3">
    <location>
        <begin position="255"/>
        <end position="532"/>
    </location>
</feature>
<evidence type="ECO:0000259" key="2">
    <source>
        <dbReference type="Pfam" id="PF03354"/>
    </source>
</evidence>
<reference evidence="4 5" key="1">
    <citation type="journal article" date="2016" name="Front. Microbiol.">
        <title>Comprehensive Phylogenetic Analysis of Bovine Non-aureus Staphylococci Species Based on Whole-Genome Sequencing.</title>
        <authorList>
            <person name="Naushad S."/>
            <person name="Barkema H.W."/>
            <person name="Luby C."/>
            <person name="Condas L.A."/>
            <person name="Nobrega D.B."/>
            <person name="Carson D.A."/>
            <person name="De Buck J."/>
        </authorList>
    </citation>
    <scope>NUCLEOTIDE SEQUENCE [LARGE SCALE GENOMIC DNA]</scope>
    <source>
        <strain evidence="4 5">SNUC 761</strain>
    </source>
</reference>
<feature type="coiled-coil region" evidence="1">
    <location>
        <begin position="284"/>
        <end position="311"/>
    </location>
</feature>
<dbReference type="InterPro" id="IPR046461">
    <property type="entry name" value="TerL_ATPase"/>
</dbReference>
<dbReference type="EMBL" id="PYZL01000065">
    <property type="protein sequence ID" value="PTE71866.1"/>
    <property type="molecule type" value="Genomic_DNA"/>
</dbReference>
<dbReference type="PANTHER" id="PTHR41287:SF1">
    <property type="entry name" value="PROTEIN YMFN"/>
    <property type="match status" value="1"/>
</dbReference>
<dbReference type="InterPro" id="IPR027417">
    <property type="entry name" value="P-loop_NTPase"/>
</dbReference>
<name>A0A2T4KG05_9STAP</name>
<feature type="domain" description="Terminase large subunit-like ATPase" evidence="2">
    <location>
        <begin position="75"/>
        <end position="246"/>
    </location>
</feature>
<dbReference type="AlphaFoldDB" id="A0A2T4KG05"/>
<dbReference type="Pfam" id="PF20441">
    <property type="entry name" value="TerL_nuclease"/>
    <property type="match status" value="1"/>
</dbReference>
<dbReference type="Proteomes" id="UP000242547">
    <property type="component" value="Unassembled WGS sequence"/>
</dbReference>
<evidence type="ECO:0000313" key="4">
    <source>
        <dbReference type="EMBL" id="PTE71866.1"/>
    </source>
</evidence>
<sequence>MANYIEQYYKAIENGSVVTSKRVKKQYQKLVQDMEHHDKYIFDEDKAMRPIQFIEKFCRHSKGELAGKPLVLDLFQKAYISALFGFVDKETGYRRYTESFFFVGRKNGKTTMLAAIALYMMIADGESGSEVYSVASKRDQANILFDQAHEMIVQSPDLNKNIRKRKSDLYFAHNFSKMQSLGKNSNSLDGLNAHLVVIDELHSIQDRNLYEVMKQSQSARTQPLLIMITTAGTHRGTIFDDLYEYACNVVDGNFTDDNFLPIMYELDHKAEYKLPDCWQKANPALGVSKKVEDIERKVARAQNNMNDLTGILTKDFNIREVTHSAWLTFDAINNEDTFDIKDFTGWYAIGGADLSITTDLSCATLLFIDPETEMRFVHQMYWLPEDNLYKRVHEDKIPYDKWHEQGLLRLCSGNTIVYSDITDWFIEMMNDYDISPLWIYYDNYSARYWVDEMEAYGFHMVRTPQGAKTLSLPMQNMGADLEKHKINYNNNPILKWCLTNTGVETDRNGNIVPIKNQSPKRRIDGVASMLDAYVGLFDNYEQFLRAM</sequence>
<organism evidence="4 5">
    <name type="scientific">Staphylococcus devriesei</name>
    <dbReference type="NCBI Taxonomy" id="586733"/>
    <lineage>
        <taxon>Bacteria</taxon>
        <taxon>Bacillati</taxon>
        <taxon>Bacillota</taxon>
        <taxon>Bacilli</taxon>
        <taxon>Bacillales</taxon>
        <taxon>Staphylococcaceae</taxon>
        <taxon>Staphylococcus</taxon>
    </lineage>
</organism>
<dbReference type="GO" id="GO:0004519">
    <property type="term" value="F:endonuclease activity"/>
    <property type="evidence" value="ECO:0007669"/>
    <property type="project" value="InterPro"/>
</dbReference>
<evidence type="ECO:0000256" key="1">
    <source>
        <dbReference type="SAM" id="Coils"/>
    </source>
</evidence>
<evidence type="ECO:0000259" key="3">
    <source>
        <dbReference type="Pfam" id="PF20441"/>
    </source>
</evidence>
<keyword evidence="1" id="KW-0175">Coiled coil</keyword>
<dbReference type="Pfam" id="PF03354">
    <property type="entry name" value="TerL_ATPase"/>
    <property type="match status" value="1"/>
</dbReference>